<dbReference type="EnsemblPlants" id="QL03p012286:mrna">
    <property type="protein sequence ID" value="QL03p012286:mrna"/>
    <property type="gene ID" value="QL03p012286"/>
</dbReference>
<dbReference type="Gramene" id="QL03p012286:mrna">
    <property type="protein sequence ID" value="QL03p012286:mrna"/>
    <property type="gene ID" value="QL03p012286"/>
</dbReference>
<evidence type="ECO:0000313" key="2">
    <source>
        <dbReference type="Proteomes" id="UP000594261"/>
    </source>
</evidence>
<reference evidence="1 2" key="1">
    <citation type="journal article" date="2016" name="G3 (Bethesda)">
        <title>First Draft Assembly and Annotation of the Genome of a California Endemic Oak Quercus lobata Nee (Fagaceae).</title>
        <authorList>
            <person name="Sork V.L."/>
            <person name="Fitz-Gibbon S.T."/>
            <person name="Puiu D."/>
            <person name="Crepeau M."/>
            <person name="Gugger P.F."/>
            <person name="Sherman R."/>
            <person name="Stevens K."/>
            <person name="Langley C.H."/>
            <person name="Pellegrini M."/>
            <person name="Salzberg S.L."/>
        </authorList>
    </citation>
    <scope>NUCLEOTIDE SEQUENCE [LARGE SCALE GENOMIC DNA]</scope>
    <source>
        <strain evidence="1 2">cv. SW786</strain>
    </source>
</reference>
<accession>A0A7N2L493</accession>
<dbReference type="EMBL" id="LRBV02000003">
    <property type="status" value="NOT_ANNOTATED_CDS"/>
    <property type="molecule type" value="Genomic_DNA"/>
</dbReference>
<protein>
    <submittedName>
        <fullName evidence="1">Uncharacterized protein</fullName>
    </submittedName>
</protein>
<name>A0A7N2L493_QUELO</name>
<evidence type="ECO:0000313" key="1">
    <source>
        <dbReference type="EnsemblPlants" id="QL03p012286:mrna"/>
    </source>
</evidence>
<proteinExistence type="predicted"/>
<dbReference type="Proteomes" id="UP000594261">
    <property type="component" value="Chromosome 3"/>
</dbReference>
<reference evidence="1" key="2">
    <citation type="submission" date="2021-01" db="UniProtKB">
        <authorList>
            <consortium name="EnsemblPlants"/>
        </authorList>
    </citation>
    <scope>IDENTIFICATION</scope>
</reference>
<dbReference type="AlphaFoldDB" id="A0A7N2L493"/>
<dbReference type="InParanoid" id="A0A7N2L493"/>
<keyword evidence="2" id="KW-1185">Reference proteome</keyword>
<organism evidence="1 2">
    <name type="scientific">Quercus lobata</name>
    <name type="common">Valley oak</name>
    <dbReference type="NCBI Taxonomy" id="97700"/>
    <lineage>
        <taxon>Eukaryota</taxon>
        <taxon>Viridiplantae</taxon>
        <taxon>Streptophyta</taxon>
        <taxon>Embryophyta</taxon>
        <taxon>Tracheophyta</taxon>
        <taxon>Spermatophyta</taxon>
        <taxon>Magnoliopsida</taxon>
        <taxon>eudicotyledons</taxon>
        <taxon>Gunneridae</taxon>
        <taxon>Pentapetalae</taxon>
        <taxon>rosids</taxon>
        <taxon>fabids</taxon>
        <taxon>Fagales</taxon>
        <taxon>Fagaceae</taxon>
        <taxon>Quercus</taxon>
    </lineage>
</organism>
<sequence>MHNGTAVRVIVFLHRKRGCSKSKPETLIPTLRLPLTDDSQHNEFGPQINDKDDVEEINDKDDVIEVDKNHEEVGVDTAECVVDEQVEVDNDDRDL</sequence>